<comment type="subcellular location">
    <subcellularLocation>
        <location evidence="6">Endoplasmic reticulum membrane</location>
        <topology evidence="6">Multi-pass membrane protein</topology>
    </subcellularLocation>
    <subcellularLocation>
        <location evidence="6">Endoplasmic reticulum-Golgi intermediate compartment membrane</location>
        <topology evidence="6">Multi-pass membrane protein</topology>
    </subcellularLocation>
    <subcellularLocation>
        <location evidence="6">Cytoplasmic vesicle</location>
        <location evidence="6">COPII-coated vesicle membrane</location>
        <topology evidence="6">Multi-pass membrane protein</topology>
    </subcellularLocation>
</comment>
<dbReference type="GO" id="GO:0005789">
    <property type="term" value="C:endoplasmic reticulum membrane"/>
    <property type="evidence" value="ECO:0007669"/>
    <property type="project" value="UniProtKB-SubCell"/>
</dbReference>
<proteinExistence type="inferred from homology"/>
<dbReference type="EMBL" id="KV921972">
    <property type="protein sequence ID" value="ORE04415.1"/>
    <property type="molecule type" value="Genomic_DNA"/>
</dbReference>
<dbReference type="VEuPathDB" id="FungiDB:BCV72DRAFT_307356"/>
<comment type="similarity">
    <text evidence="6">Belongs to the VMA21 family.</text>
</comment>
<reference evidence="7" key="1">
    <citation type="journal article" date="2016" name="Proc. Natl. Acad. Sci. U.S.A.">
        <title>Lipid metabolic changes in an early divergent fungus govern the establishment of a mutualistic symbiosis with endobacteria.</title>
        <authorList>
            <person name="Lastovetsky O.A."/>
            <person name="Gaspar M.L."/>
            <person name="Mondo S.J."/>
            <person name="LaButti K.M."/>
            <person name="Sandor L."/>
            <person name="Grigoriev I.V."/>
            <person name="Henry S.A."/>
            <person name="Pawlowska T.E."/>
        </authorList>
    </citation>
    <scope>NUCLEOTIDE SEQUENCE [LARGE SCALE GENOMIC DNA]</scope>
    <source>
        <strain evidence="7">ATCC 52814</strain>
    </source>
</reference>
<comment type="caution">
    <text evidence="6">Lacks conserved residue(s) required for the propagation of feature annotation.</text>
</comment>
<dbReference type="InterPro" id="IPR019013">
    <property type="entry name" value="Vma21"/>
</dbReference>
<gene>
    <name evidence="7" type="ORF">BCV72DRAFT_307356</name>
</gene>
<name>A0A1X0QXE5_RHIZD</name>
<sequence length="88" mass="9948">MTDENKNISMQLWISKNAGVFVKLMTFTAAIIAFPIVTFFLTLHSLFEGNTTYAAIAAVIMVNLILALYIITAYFETPLDEEKRPKKE</sequence>
<dbReference type="GO" id="GO:0033116">
    <property type="term" value="C:endoplasmic reticulum-Golgi intermediate compartment membrane"/>
    <property type="evidence" value="ECO:0007669"/>
    <property type="project" value="UniProtKB-SubCell"/>
</dbReference>
<keyword evidence="2 6" id="KW-0256">Endoplasmic reticulum</keyword>
<evidence type="ECO:0000256" key="2">
    <source>
        <dbReference type="ARBA" id="ARBA00022824"/>
    </source>
</evidence>
<organism evidence="7">
    <name type="scientific">Rhizopus microsporus var. microsporus</name>
    <dbReference type="NCBI Taxonomy" id="86635"/>
    <lineage>
        <taxon>Eukaryota</taxon>
        <taxon>Fungi</taxon>
        <taxon>Fungi incertae sedis</taxon>
        <taxon>Mucoromycota</taxon>
        <taxon>Mucoromycotina</taxon>
        <taxon>Mucoromycetes</taxon>
        <taxon>Mucorales</taxon>
        <taxon>Mucorineae</taxon>
        <taxon>Rhizopodaceae</taxon>
        <taxon>Rhizopus</taxon>
    </lineage>
</organism>
<evidence type="ECO:0000256" key="6">
    <source>
        <dbReference type="HAMAP-Rule" id="MF_03058"/>
    </source>
</evidence>
<keyword evidence="4 6" id="KW-0472">Membrane</keyword>
<dbReference type="Proteomes" id="UP000242414">
    <property type="component" value="Unassembled WGS sequence"/>
</dbReference>
<dbReference type="PANTHER" id="PTHR31792:SF3">
    <property type="entry name" value="VACUOLAR ATPASE ASSEMBLY INTEGRAL MEMBRANE PROTEIN VMA21"/>
    <property type="match status" value="1"/>
</dbReference>
<dbReference type="Pfam" id="PF09446">
    <property type="entry name" value="VMA21"/>
    <property type="match status" value="1"/>
</dbReference>
<feature type="transmembrane region" description="Helical" evidence="6">
    <location>
        <begin position="20"/>
        <end position="41"/>
    </location>
</feature>
<dbReference type="HAMAP" id="MF_03058">
    <property type="entry name" value="VMA21"/>
    <property type="match status" value="1"/>
</dbReference>
<dbReference type="OrthoDB" id="160405at2759"/>
<evidence type="ECO:0000313" key="7">
    <source>
        <dbReference type="EMBL" id="ORE04415.1"/>
    </source>
</evidence>
<keyword evidence="5 6" id="KW-0968">Cytoplasmic vesicle</keyword>
<protein>
    <submittedName>
        <fullName evidence="7">Uncharacterized protein</fullName>
    </submittedName>
</protein>
<feature type="transmembrane region" description="Helical" evidence="6">
    <location>
        <begin position="53"/>
        <end position="75"/>
    </location>
</feature>
<dbReference type="AlphaFoldDB" id="A0A1X0QXE5"/>
<comment type="function">
    <text evidence="6">Required for the assembly of the V0 complex of the vacuolar ATPase (V-ATPase) in the endoplasmic reticulum.</text>
</comment>
<dbReference type="GO" id="GO:0012507">
    <property type="term" value="C:ER to Golgi transport vesicle membrane"/>
    <property type="evidence" value="ECO:0007669"/>
    <property type="project" value="UniProtKB-SubCell"/>
</dbReference>
<evidence type="ECO:0000256" key="3">
    <source>
        <dbReference type="ARBA" id="ARBA00022989"/>
    </source>
</evidence>
<keyword evidence="3 6" id="KW-1133">Transmembrane helix</keyword>
<evidence type="ECO:0000256" key="5">
    <source>
        <dbReference type="ARBA" id="ARBA00023329"/>
    </source>
</evidence>
<evidence type="ECO:0000256" key="4">
    <source>
        <dbReference type="ARBA" id="ARBA00023136"/>
    </source>
</evidence>
<keyword evidence="1 6" id="KW-0812">Transmembrane</keyword>
<dbReference type="GO" id="GO:0070072">
    <property type="term" value="P:vacuolar proton-transporting V-type ATPase complex assembly"/>
    <property type="evidence" value="ECO:0007669"/>
    <property type="project" value="UniProtKB-UniRule"/>
</dbReference>
<evidence type="ECO:0000256" key="1">
    <source>
        <dbReference type="ARBA" id="ARBA00022692"/>
    </source>
</evidence>
<accession>A0A1X0QXE5</accession>
<dbReference type="PANTHER" id="PTHR31792">
    <property type="entry name" value="VACUOLAR ATPASE ASSEMBLY INTEGRAL MEMBRANE PROTEIN VMA21"/>
    <property type="match status" value="1"/>
</dbReference>